<name>A0A561UMJ9_9ACTN</name>
<accession>A0A561UMJ9</accession>
<comment type="caution">
    <text evidence="2">The sequence shown here is derived from an EMBL/GenBank/DDBJ whole genome shotgun (WGS) entry which is preliminary data.</text>
</comment>
<dbReference type="SMART" id="SM00530">
    <property type="entry name" value="HTH_XRE"/>
    <property type="match status" value="1"/>
</dbReference>
<feature type="domain" description="HTH cro/C1-type" evidence="1">
    <location>
        <begin position="15"/>
        <end position="87"/>
    </location>
</feature>
<dbReference type="Proteomes" id="UP000317940">
    <property type="component" value="Unassembled WGS sequence"/>
</dbReference>
<gene>
    <name evidence="2" type="ORF">FHX73_114460</name>
</gene>
<dbReference type="InterPro" id="IPR001387">
    <property type="entry name" value="Cro/C1-type_HTH"/>
</dbReference>
<dbReference type="SUPFAM" id="SSF47413">
    <property type="entry name" value="lambda repressor-like DNA-binding domains"/>
    <property type="match status" value="1"/>
</dbReference>
<dbReference type="InterPro" id="IPR041413">
    <property type="entry name" value="MLTR_LBD"/>
</dbReference>
<evidence type="ECO:0000313" key="3">
    <source>
        <dbReference type="Proteomes" id="UP000317940"/>
    </source>
</evidence>
<dbReference type="Pfam" id="PF13560">
    <property type="entry name" value="HTH_31"/>
    <property type="match status" value="1"/>
</dbReference>
<dbReference type="Gene3D" id="3.30.450.180">
    <property type="match status" value="1"/>
</dbReference>
<dbReference type="RefSeq" id="WP_211786234.1">
    <property type="nucleotide sequence ID" value="NZ_BAAAMZ010000027.1"/>
</dbReference>
<protein>
    <submittedName>
        <fullName evidence="2">Helix-turn-helix protein</fullName>
    </submittedName>
</protein>
<evidence type="ECO:0000259" key="1">
    <source>
        <dbReference type="SMART" id="SM00530"/>
    </source>
</evidence>
<dbReference type="EMBL" id="VIWT01000001">
    <property type="protein sequence ID" value="TWG00580.1"/>
    <property type="molecule type" value="Genomic_DNA"/>
</dbReference>
<dbReference type="InterPro" id="IPR035965">
    <property type="entry name" value="PAS-like_dom_sf"/>
</dbReference>
<proteinExistence type="predicted"/>
<dbReference type="CDD" id="cd00093">
    <property type="entry name" value="HTH_XRE"/>
    <property type="match status" value="1"/>
</dbReference>
<dbReference type="InterPro" id="IPR010982">
    <property type="entry name" value="Lambda_DNA-bd_dom_sf"/>
</dbReference>
<dbReference type="AlphaFoldDB" id="A0A561UMJ9"/>
<organism evidence="2 3">
    <name type="scientific">Kitasatospora viridis</name>
    <dbReference type="NCBI Taxonomy" id="281105"/>
    <lineage>
        <taxon>Bacteria</taxon>
        <taxon>Bacillati</taxon>
        <taxon>Actinomycetota</taxon>
        <taxon>Actinomycetes</taxon>
        <taxon>Kitasatosporales</taxon>
        <taxon>Streptomycetaceae</taxon>
        <taxon>Kitasatospora</taxon>
    </lineage>
</organism>
<dbReference type="GO" id="GO:0003677">
    <property type="term" value="F:DNA binding"/>
    <property type="evidence" value="ECO:0007669"/>
    <property type="project" value="InterPro"/>
</dbReference>
<dbReference type="SUPFAM" id="SSF55785">
    <property type="entry name" value="PYP-like sensor domain (PAS domain)"/>
    <property type="match status" value="1"/>
</dbReference>
<reference evidence="2 3" key="1">
    <citation type="submission" date="2019-06" db="EMBL/GenBank/DDBJ databases">
        <title>Sequencing the genomes of 1000 actinobacteria strains.</title>
        <authorList>
            <person name="Klenk H.-P."/>
        </authorList>
    </citation>
    <scope>NUCLEOTIDE SEQUENCE [LARGE SCALE GENOMIC DNA]</scope>
    <source>
        <strain evidence="2 3">DSM 44826</strain>
    </source>
</reference>
<dbReference type="Gene3D" id="1.10.260.40">
    <property type="entry name" value="lambda repressor-like DNA-binding domains"/>
    <property type="match status" value="1"/>
</dbReference>
<sequence length="294" mass="32683">MSTHQQVRRDALANFLRSRRARLTPADVGMAPGVRRRTPGLRREEIAVLAGVGVTWYTWLEQGREINPSPEVLGSLARTLRLDTAETDYLFRLAGSQPAPRQPSGAAEVPAALVRLVRAQSPAPAFLLDPDWTVRAWNPAGEALFDFSAWEPEDRNLAWIAFAHLPNRARTVDWEHHGRRLLAHLRAAYAERGGQRTEAGRRIAALLRRLREHFPEANTWLDEHQVQDRAGAAKDLLHEELGVLRFDQVVLAAPGGLELVVFSPRDAATESLLPLLTAQQAERAEQPEAVTVAA</sequence>
<keyword evidence="3" id="KW-1185">Reference proteome</keyword>
<evidence type="ECO:0000313" key="2">
    <source>
        <dbReference type="EMBL" id="TWG00580.1"/>
    </source>
</evidence>
<dbReference type="PANTHER" id="PTHR35010">
    <property type="entry name" value="BLL4672 PROTEIN-RELATED"/>
    <property type="match status" value="1"/>
</dbReference>
<dbReference type="Pfam" id="PF17765">
    <property type="entry name" value="MLTR_LBD"/>
    <property type="match status" value="1"/>
</dbReference>